<accession>A0A9P8UG36</accession>
<protein>
    <submittedName>
        <fullName evidence="1">Uncharacterized protein</fullName>
    </submittedName>
</protein>
<dbReference type="RefSeq" id="XP_045955829.1">
    <property type="nucleotide sequence ID" value="XM_046108883.1"/>
</dbReference>
<keyword evidence="2" id="KW-1185">Reference proteome</keyword>
<gene>
    <name evidence="1" type="ORF">BKA67DRAFT_679794</name>
</gene>
<name>A0A9P8UG36_9PEZI</name>
<comment type="caution">
    <text evidence="1">The sequence shown here is derived from an EMBL/GenBank/DDBJ whole genome shotgun (WGS) entry which is preliminary data.</text>
</comment>
<dbReference type="EMBL" id="JAGPXC010000006">
    <property type="protein sequence ID" value="KAH6651551.1"/>
    <property type="molecule type" value="Genomic_DNA"/>
</dbReference>
<reference evidence="1" key="1">
    <citation type="journal article" date="2021" name="Nat. Commun.">
        <title>Genetic determinants of endophytism in the Arabidopsis root mycobiome.</title>
        <authorList>
            <person name="Mesny F."/>
            <person name="Miyauchi S."/>
            <person name="Thiergart T."/>
            <person name="Pickel B."/>
            <person name="Atanasova L."/>
            <person name="Karlsson M."/>
            <person name="Huettel B."/>
            <person name="Barry K.W."/>
            <person name="Haridas S."/>
            <person name="Chen C."/>
            <person name="Bauer D."/>
            <person name="Andreopoulos W."/>
            <person name="Pangilinan J."/>
            <person name="LaButti K."/>
            <person name="Riley R."/>
            <person name="Lipzen A."/>
            <person name="Clum A."/>
            <person name="Drula E."/>
            <person name="Henrissat B."/>
            <person name="Kohler A."/>
            <person name="Grigoriev I.V."/>
            <person name="Martin F.M."/>
            <person name="Hacquard S."/>
        </authorList>
    </citation>
    <scope>NUCLEOTIDE SEQUENCE</scope>
    <source>
        <strain evidence="1">MPI-SDFR-AT-0073</strain>
    </source>
</reference>
<dbReference type="GeneID" id="70137774"/>
<evidence type="ECO:0000313" key="1">
    <source>
        <dbReference type="EMBL" id="KAH6651551.1"/>
    </source>
</evidence>
<organism evidence="1 2">
    <name type="scientific">Truncatella angustata</name>
    <dbReference type="NCBI Taxonomy" id="152316"/>
    <lineage>
        <taxon>Eukaryota</taxon>
        <taxon>Fungi</taxon>
        <taxon>Dikarya</taxon>
        <taxon>Ascomycota</taxon>
        <taxon>Pezizomycotina</taxon>
        <taxon>Sordariomycetes</taxon>
        <taxon>Xylariomycetidae</taxon>
        <taxon>Amphisphaeriales</taxon>
        <taxon>Sporocadaceae</taxon>
        <taxon>Truncatella</taxon>
    </lineage>
</organism>
<dbReference type="Proteomes" id="UP000758603">
    <property type="component" value="Unassembled WGS sequence"/>
</dbReference>
<dbReference type="OrthoDB" id="417125at2759"/>
<sequence length="121" mass="14172">MVVLMHNAECFGNICLFYTFRMFASITSFKPDVQEQRHSSYHMIATHIDSQSDEAKRMVQQWKKEWHMATFGTTEEYNAQLKDNRLDVDQVLADCGPELLRMATHVWASQHDALFNKHFGM</sequence>
<proteinExistence type="predicted"/>
<dbReference type="AlphaFoldDB" id="A0A9P8UG36"/>
<evidence type="ECO:0000313" key="2">
    <source>
        <dbReference type="Proteomes" id="UP000758603"/>
    </source>
</evidence>